<dbReference type="GO" id="GO:0034332">
    <property type="term" value="P:adherens junction organization"/>
    <property type="evidence" value="ECO:0007669"/>
    <property type="project" value="TreeGrafter"/>
</dbReference>
<dbReference type="FunFam" id="2.60.40.60:FF:000011">
    <property type="entry name" value="Cadherin 1"/>
    <property type="match status" value="1"/>
</dbReference>
<dbReference type="GO" id="GO:0055113">
    <property type="term" value="P:epiboly involved in gastrulation with mouth forming second"/>
    <property type="evidence" value="ECO:0007669"/>
    <property type="project" value="UniProtKB-ARBA"/>
</dbReference>
<dbReference type="AlphaFoldDB" id="A0A6J2UX58"/>
<feature type="domain" description="Cadherin" evidence="14">
    <location>
        <begin position="380"/>
        <end position="486"/>
    </location>
</feature>
<comment type="subcellular location">
    <subcellularLocation>
        <location evidence="1">Cell membrane</location>
    </subcellularLocation>
    <subcellularLocation>
        <location evidence="2">Cytoplasm</location>
    </subcellularLocation>
</comment>
<keyword evidence="5" id="KW-0479">Metal-binding</keyword>
<keyword evidence="7" id="KW-0677">Repeat</keyword>
<protein>
    <submittedName>
        <fullName evidence="16">Cadherin-like protein 26</fullName>
    </submittedName>
</protein>
<evidence type="ECO:0000256" key="6">
    <source>
        <dbReference type="ARBA" id="ARBA00022729"/>
    </source>
</evidence>
<keyword evidence="8 12" id="KW-0106">Calcium</keyword>
<dbReference type="FunFam" id="2.60.40.60:FF:000031">
    <property type="entry name" value="Cadherin 3"/>
    <property type="match status" value="1"/>
</dbReference>
<keyword evidence="13" id="KW-1133">Transmembrane helix</keyword>
<keyword evidence="10 13" id="KW-0472">Membrane</keyword>
<dbReference type="GO" id="GO:0005737">
    <property type="term" value="C:cytoplasm"/>
    <property type="evidence" value="ECO:0007669"/>
    <property type="project" value="UniProtKB-SubCell"/>
</dbReference>
<evidence type="ECO:0000313" key="16">
    <source>
        <dbReference type="RefSeq" id="XP_030623656.1"/>
    </source>
</evidence>
<dbReference type="InParanoid" id="A0A6J2UX58"/>
<gene>
    <name evidence="16" type="primary">cdh26.1</name>
</gene>
<dbReference type="InterPro" id="IPR020894">
    <property type="entry name" value="Cadherin_CS"/>
</dbReference>
<sequence length="834" mass="92164">MAKGQLVATAVSFVQNSSYEINNRERRDLLIRSKRRWVLSTIELVEEDSGPFPKPLTRMFNDKENLYNLKFSISGQGVTEHPLNLFSINDRTGEVYVHDTIDRENTPNFHVMFDVIDRATNEYVDKTLAFDVAVVDINDNPPEFKPPILHATVEENIKEGLLPVSLVVHDNDEPENDNSRISLRLVSQEPSSPKISLQHMEDSKSTVEQIVFTGCFDYDKAKTYKVLVEAKDHGTPSLSSTATITLDILDSNSHQPEFIQKSYTAQVVELTTNQEILRVGVTDKDTPNTPASKAIYTIVRGNEGGNYKIETDPETNEGVLTVIQAKDYETTTIAQLEISVQNVEPLFVCQDGKPGGASPAPNSVLVNVTVIDINDPPKFEKEVHKVYLREETEHGQPLYIPKVSDEDSDVNKIRYELVQDPANWVTIDKKTGVVTAVKKMDRESPFVKDSIYTVVIAAIDDGEPPATSSSTVLVHLGDQNDNKPHLVTDKLIMCGNKANSVNLMAADPDEPPYGGPFSFTIAGKDEELQMWRLDPSIGFNATLISLQSLAYGNYSIPLIIEDQQGSKDESTLHLTVCDCGGGDACRGRMPKSTRLGGAGIGTLIAGLLLLALILCLCFLCECRRSFKHIPINLQDEGNQTLIKYNEEGGSSISRAEPSIMMTSSNSFAVKDIMTQDVMPGYASAFQHSGSRELNGTIRAQGRPLMSSGGFQQLTESSATLMSQGQGMGFPTWVRSNTLRNGFARASKSVNMVSDQYIADHIDRRVCELDLYQLDTGHLPHEYAYEGRGSKCQSLDELSLSHFGDDLTFMQNLGPKFSTLGGICQQAIEEKKLKK</sequence>
<evidence type="ECO:0000256" key="8">
    <source>
        <dbReference type="ARBA" id="ARBA00022837"/>
    </source>
</evidence>
<dbReference type="CTD" id="571792"/>
<evidence type="ECO:0000313" key="15">
    <source>
        <dbReference type="Proteomes" id="UP000504632"/>
    </source>
</evidence>
<dbReference type="GO" id="GO:0044331">
    <property type="term" value="P:cell-cell adhesion mediated by cadherin"/>
    <property type="evidence" value="ECO:0007669"/>
    <property type="project" value="TreeGrafter"/>
</dbReference>
<keyword evidence="9" id="KW-0130">Cell adhesion</keyword>
<dbReference type="GO" id="GO:0016477">
    <property type="term" value="P:cell migration"/>
    <property type="evidence" value="ECO:0007669"/>
    <property type="project" value="TreeGrafter"/>
</dbReference>
<evidence type="ECO:0000256" key="10">
    <source>
        <dbReference type="ARBA" id="ARBA00023136"/>
    </source>
</evidence>
<dbReference type="GO" id="GO:0007043">
    <property type="term" value="P:cell-cell junction assembly"/>
    <property type="evidence" value="ECO:0007669"/>
    <property type="project" value="TreeGrafter"/>
</dbReference>
<dbReference type="GO" id="GO:0005912">
    <property type="term" value="C:adherens junction"/>
    <property type="evidence" value="ECO:0007669"/>
    <property type="project" value="TreeGrafter"/>
</dbReference>
<evidence type="ECO:0000259" key="14">
    <source>
        <dbReference type="PROSITE" id="PS50268"/>
    </source>
</evidence>
<evidence type="ECO:0000256" key="7">
    <source>
        <dbReference type="ARBA" id="ARBA00022737"/>
    </source>
</evidence>
<evidence type="ECO:0000256" key="3">
    <source>
        <dbReference type="ARBA" id="ARBA00022475"/>
    </source>
</evidence>
<dbReference type="Gene3D" id="2.60.40.60">
    <property type="entry name" value="Cadherins"/>
    <property type="match status" value="5"/>
</dbReference>
<evidence type="ECO:0000256" key="1">
    <source>
        <dbReference type="ARBA" id="ARBA00004236"/>
    </source>
</evidence>
<evidence type="ECO:0000256" key="11">
    <source>
        <dbReference type="ARBA" id="ARBA00023180"/>
    </source>
</evidence>
<organism evidence="15 16">
    <name type="scientific">Chanos chanos</name>
    <name type="common">Milkfish</name>
    <name type="synonym">Mugil chanos</name>
    <dbReference type="NCBI Taxonomy" id="29144"/>
    <lineage>
        <taxon>Eukaryota</taxon>
        <taxon>Metazoa</taxon>
        <taxon>Chordata</taxon>
        <taxon>Craniata</taxon>
        <taxon>Vertebrata</taxon>
        <taxon>Euteleostomi</taxon>
        <taxon>Actinopterygii</taxon>
        <taxon>Neopterygii</taxon>
        <taxon>Teleostei</taxon>
        <taxon>Ostariophysi</taxon>
        <taxon>Gonorynchiformes</taxon>
        <taxon>Chanidae</taxon>
        <taxon>Chanos</taxon>
    </lineage>
</organism>
<dbReference type="CDD" id="cd11304">
    <property type="entry name" value="Cadherin_repeat"/>
    <property type="match status" value="4"/>
</dbReference>
<evidence type="ECO:0000256" key="13">
    <source>
        <dbReference type="SAM" id="Phobius"/>
    </source>
</evidence>
<dbReference type="GO" id="GO:0007156">
    <property type="term" value="P:homophilic cell adhesion via plasma membrane adhesion molecules"/>
    <property type="evidence" value="ECO:0007669"/>
    <property type="project" value="InterPro"/>
</dbReference>
<feature type="domain" description="Cadherin" evidence="14">
    <location>
        <begin position="145"/>
        <end position="258"/>
    </location>
</feature>
<dbReference type="OrthoDB" id="9045962at2759"/>
<reference evidence="16" key="1">
    <citation type="submission" date="2025-08" db="UniProtKB">
        <authorList>
            <consortium name="RefSeq"/>
        </authorList>
    </citation>
    <scope>IDENTIFICATION</scope>
</reference>
<dbReference type="GO" id="GO:0045296">
    <property type="term" value="F:cadherin binding"/>
    <property type="evidence" value="ECO:0007669"/>
    <property type="project" value="TreeGrafter"/>
</dbReference>
<dbReference type="PROSITE" id="PS00232">
    <property type="entry name" value="CADHERIN_1"/>
    <property type="match status" value="1"/>
</dbReference>
<evidence type="ECO:0000256" key="5">
    <source>
        <dbReference type="ARBA" id="ARBA00022723"/>
    </source>
</evidence>
<dbReference type="GO" id="GO:0016342">
    <property type="term" value="C:catenin complex"/>
    <property type="evidence" value="ECO:0007669"/>
    <property type="project" value="TreeGrafter"/>
</dbReference>
<dbReference type="PANTHER" id="PTHR24027">
    <property type="entry name" value="CADHERIN-23"/>
    <property type="match status" value="1"/>
</dbReference>
<dbReference type="Proteomes" id="UP000504632">
    <property type="component" value="Chromosome 3"/>
</dbReference>
<dbReference type="InterPro" id="IPR002126">
    <property type="entry name" value="Cadherin-like_dom"/>
</dbReference>
<feature type="domain" description="Cadherin" evidence="14">
    <location>
        <begin position="259"/>
        <end position="379"/>
    </location>
</feature>
<dbReference type="GO" id="GO:0060027">
    <property type="term" value="P:convergent extension involved in gastrulation"/>
    <property type="evidence" value="ECO:0007669"/>
    <property type="project" value="UniProtKB-ARBA"/>
</dbReference>
<feature type="domain" description="Cadherin" evidence="14">
    <location>
        <begin position="503"/>
        <end position="592"/>
    </location>
</feature>
<dbReference type="Gene3D" id="4.10.900.10">
    <property type="entry name" value="TCF3-CBD (Catenin binding domain)"/>
    <property type="match status" value="1"/>
</dbReference>
<dbReference type="FunFam" id="2.60.40.60:FF:000019">
    <property type="entry name" value="Cadherin 2"/>
    <property type="match status" value="1"/>
</dbReference>
<dbReference type="RefSeq" id="XP_030623656.1">
    <property type="nucleotide sequence ID" value="XM_030767796.1"/>
</dbReference>
<dbReference type="Pfam" id="PF00028">
    <property type="entry name" value="Cadherin"/>
    <property type="match status" value="4"/>
</dbReference>
<keyword evidence="6" id="KW-0732">Signal</keyword>
<keyword evidence="11" id="KW-0325">Glycoprotein</keyword>
<dbReference type="SUPFAM" id="SSF49313">
    <property type="entry name" value="Cadherin-like"/>
    <property type="match status" value="5"/>
</dbReference>
<feature type="transmembrane region" description="Helical" evidence="13">
    <location>
        <begin position="595"/>
        <end position="619"/>
    </location>
</feature>
<dbReference type="GO" id="GO:0005509">
    <property type="term" value="F:calcium ion binding"/>
    <property type="evidence" value="ECO:0007669"/>
    <property type="project" value="UniProtKB-UniRule"/>
</dbReference>
<dbReference type="InterPro" id="IPR027397">
    <property type="entry name" value="Catenin-bd_sf"/>
</dbReference>
<keyword evidence="4" id="KW-0963">Cytoplasm</keyword>
<dbReference type="GO" id="GO:0000902">
    <property type="term" value="P:cell morphogenesis"/>
    <property type="evidence" value="ECO:0007669"/>
    <property type="project" value="TreeGrafter"/>
</dbReference>
<keyword evidence="15" id="KW-1185">Reference proteome</keyword>
<name>A0A6J2UX58_CHACN</name>
<dbReference type="SMART" id="SM00112">
    <property type="entry name" value="CA"/>
    <property type="match status" value="5"/>
</dbReference>
<keyword evidence="3" id="KW-1003">Cell membrane</keyword>
<dbReference type="PANTHER" id="PTHR24027:SF78">
    <property type="entry name" value="CADHERIN-LIKE PROTEIN 26"/>
    <property type="match status" value="1"/>
</dbReference>
<proteinExistence type="predicted"/>
<keyword evidence="13" id="KW-0812">Transmembrane</keyword>
<evidence type="ECO:0000256" key="12">
    <source>
        <dbReference type="PROSITE-ProRule" id="PRU00043"/>
    </source>
</evidence>
<feature type="domain" description="Cadherin" evidence="14">
    <location>
        <begin position="62"/>
        <end position="144"/>
    </location>
</feature>
<accession>A0A6J2UX58</accession>
<dbReference type="InterPro" id="IPR015919">
    <property type="entry name" value="Cadherin-like_sf"/>
</dbReference>
<dbReference type="GO" id="GO:0016339">
    <property type="term" value="P:calcium-dependent cell-cell adhesion via plasma membrane cell adhesion molecules"/>
    <property type="evidence" value="ECO:0007669"/>
    <property type="project" value="TreeGrafter"/>
</dbReference>
<evidence type="ECO:0000256" key="2">
    <source>
        <dbReference type="ARBA" id="ARBA00004496"/>
    </source>
</evidence>
<dbReference type="PRINTS" id="PR00205">
    <property type="entry name" value="CADHERIN"/>
</dbReference>
<dbReference type="PROSITE" id="PS50268">
    <property type="entry name" value="CADHERIN_2"/>
    <property type="match status" value="5"/>
</dbReference>
<evidence type="ECO:0000256" key="9">
    <source>
        <dbReference type="ARBA" id="ARBA00022889"/>
    </source>
</evidence>
<dbReference type="FunFam" id="2.60.40.60:FF:000095">
    <property type="entry name" value="Cadherin 13"/>
    <property type="match status" value="1"/>
</dbReference>
<dbReference type="InterPro" id="IPR039808">
    <property type="entry name" value="Cadherin"/>
</dbReference>
<dbReference type="GeneID" id="115806939"/>
<dbReference type="GO" id="GO:0008013">
    <property type="term" value="F:beta-catenin binding"/>
    <property type="evidence" value="ECO:0007669"/>
    <property type="project" value="TreeGrafter"/>
</dbReference>
<evidence type="ECO:0000256" key="4">
    <source>
        <dbReference type="ARBA" id="ARBA00022490"/>
    </source>
</evidence>